<dbReference type="InterPro" id="IPR002885">
    <property type="entry name" value="PPR_rpt"/>
</dbReference>
<comment type="similarity">
    <text evidence="1">Belongs to the CCM1 family.</text>
</comment>
<gene>
    <name evidence="9" type="ORF">EC973_007418</name>
</gene>
<dbReference type="Gene3D" id="1.25.40.10">
    <property type="entry name" value="Tetratricopeptide repeat domain"/>
    <property type="match status" value="1"/>
</dbReference>
<dbReference type="Proteomes" id="UP000605846">
    <property type="component" value="Unassembled WGS sequence"/>
</dbReference>
<keyword evidence="5" id="KW-0479">Metal-binding</keyword>
<dbReference type="InterPro" id="IPR036236">
    <property type="entry name" value="Znf_C2H2_sf"/>
</dbReference>
<evidence type="ECO:0000256" key="5">
    <source>
        <dbReference type="PROSITE-ProRule" id="PRU00042"/>
    </source>
</evidence>
<organism evidence="9 10">
    <name type="scientific">Apophysomyces ossiformis</name>
    <dbReference type="NCBI Taxonomy" id="679940"/>
    <lineage>
        <taxon>Eukaryota</taxon>
        <taxon>Fungi</taxon>
        <taxon>Fungi incertae sedis</taxon>
        <taxon>Mucoromycota</taxon>
        <taxon>Mucoromycotina</taxon>
        <taxon>Mucoromycetes</taxon>
        <taxon>Mucorales</taxon>
        <taxon>Mucorineae</taxon>
        <taxon>Mucoraceae</taxon>
        <taxon>Apophysomyces</taxon>
    </lineage>
</organism>
<dbReference type="EMBL" id="JABAYA010000054">
    <property type="protein sequence ID" value="KAF7727545.1"/>
    <property type="molecule type" value="Genomic_DNA"/>
</dbReference>
<dbReference type="SMART" id="SM00355">
    <property type="entry name" value="ZnF_C2H2"/>
    <property type="match status" value="2"/>
</dbReference>
<dbReference type="AlphaFoldDB" id="A0A8H7BUR7"/>
<feature type="compositionally biased region" description="Polar residues" evidence="7">
    <location>
        <begin position="619"/>
        <end position="632"/>
    </location>
</feature>
<accession>A0A8H7BUR7</accession>
<dbReference type="Gene3D" id="3.30.160.60">
    <property type="entry name" value="Classic Zinc Finger"/>
    <property type="match status" value="1"/>
</dbReference>
<proteinExistence type="inferred from homology"/>
<dbReference type="NCBIfam" id="TIGR00756">
    <property type="entry name" value="PPR"/>
    <property type="match status" value="1"/>
</dbReference>
<evidence type="ECO:0000256" key="6">
    <source>
        <dbReference type="PROSITE-ProRule" id="PRU00708"/>
    </source>
</evidence>
<dbReference type="OrthoDB" id="185373at2759"/>
<feature type="repeat" description="PPR" evidence="6">
    <location>
        <begin position="692"/>
        <end position="726"/>
    </location>
</feature>
<evidence type="ECO:0000256" key="2">
    <source>
        <dbReference type="ARBA" id="ARBA00022737"/>
    </source>
</evidence>
<keyword evidence="2" id="KW-0677">Repeat</keyword>
<evidence type="ECO:0000256" key="3">
    <source>
        <dbReference type="ARBA" id="ARBA00044493"/>
    </source>
</evidence>
<dbReference type="PANTHER" id="PTHR47447">
    <property type="entry name" value="OS03G0856100 PROTEIN"/>
    <property type="match status" value="1"/>
</dbReference>
<protein>
    <recommendedName>
        <fullName evidence="8">C2H2-type domain-containing protein</fullName>
    </recommendedName>
</protein>
<dbReference type="PROSITE" id="PS50157">
    <property type="entry name" value="ZINC_FINGER_C2H2_2"/>
    <property type="match status" value="1"/>
</dbReference>
<dbReference type="PANTHER" id="PTHR47447:SF26">
    <property type="entry name" value="CHLOROPLAST RNA SPLICING4"/>
    <property type="match status" value="1"/>
</dbReference>
<dbReference type="InterPro" id="IPR011990">
    <property type="entry name" value="TPR-like_helical_dom_sf"/>
</dbReference>
<feature type="domain" description="C2H2-type" evidence="8">
    <location>
        <begin position="11"/>
        <end position="34"/>
    </location>
</feature>
<dbReference type="PROSITE" id="PS00028">
    <property type="entry name" value="ZINC_FINGER_C2H2_1"/>
    <property type="match status" value="2"/>
</dbReference>
<evidence type="ECO:0000313" key="9">
    <source>
        <dbReference type="EMBL" id="KAF7727545.1"/>
    </source>
</evidence>
<dbReference type="Pfam" id="PF13041">
    <property type="entry name" value="PPR_2"/>
    <property type="match status" value="1"/>
</dbReference>
<name>A0A8H7BUR7_9FUNG</name>
<reference evidence="9" key="1">
    <citation type="submission" date="2020-01" db="EMBL/GenBank/DDBJ databases">
        <title>Genome Sequencing of Three Apophysomyces-Like Fungal Strains Confirms a Novel Fungal Genus in the Mucoromycota with divergent Burkholderia-like Endosymbiotic Bacteria.</title>
        <authorList>
            <person name="Stajich J.E."/>
            <person name="Macias A.M."/>
            <person name="Carter-House D."/>
            <person name="Lovett B."/>
            <person name="Kasson L.R."/>
            <person name="Berry K."/>
            <person name="Grigoriev I."/>
            <person name="Chang Y."/>
            <person name="Spatafora J."/>
            <person name="Kasson M.T."/>
        </authorList>
    </citation>
    <scope>NUCLEOTIDE SEQUENCE</scope>
    <source>
        <strain evidence="9">NRRL A-21654</strain>
    </source>
</reference>
<evidence type="ECO:0000256" key="1">
    <source>
        <dbReference type="ARBA" id="ARBA00006192"/>
    </source>
</evidence>
<dbReference type="GO" id="GO:0008270">
    <property type="term" value="F:zinc ion binding"/>
    <property type="evidence" value="ECO:0007669"/>
    <property type="project" value="UniProtKB-KW"/>
</dbReference>
<dbReference type="SUPFAM" id="SSF57667">
    <property type="entry name" value="beta-beta-alpha zinc fingers"/>
    <property type="match status" value="1"/>
</dbReference>
<keyword evidence="5" id="KW-0862">Zinc</keyword>
<evidence type="ECO:0000259" key="8">
    <source>
        <dbReference type="PROSITE" id="PS50157"/>
    </source>
</evidence>
<comment type="function">
    <text evidence="3">Regulates mitochondrial small subunit maturation by controlling 15S rRNA 5'-end processing. Localizes to the 5' precursor of the 15S rRNA in a position that is subsequently occupied by mS47 in the mature yeast mtSSU. Uses structure and sequence-specific RNA recognition, binding to a single-stranded region of the precursor and specifically recognizing bases -6 to -1. The exchange of Ccm1 for mS47 is coupled to the irreversible removal of precursor rRNA that is accompanied by conformational changes of the mitoribosomal proteins uS5m and mS26. These conformational changes signal completion of 5'-end rRNA processing through protection of the mature 5'-end of the 15S rRNA and stabilization of mS47. The removal of the 5' precursor together with the dissociation of Ccm1 may be catalyzed by the 5'-3' exoribonuclease Pet127. Involved in the specific removal of group I introns in mitochondrial encoded transcripts.</text>
</comment>
<dbReference type="PROSITE" id="PS51375">
    <property type="entry name" value="PPR"/>
    <property type="match status" value="1"/>
</dbReference>
<evidence type="ECO:0000313" key="10">
    <source>
        <dbReference type="Proteomes" id="UP000605846"/>
    </source>
</evidence>
<evidence type="ECO:0000256" key="4">
    <source>
        <dbReference type="ARBA" id="ARBA00044511"/>
    </source>
</evidence>
<keyword evidence="10" id="KW-1185">Reference proteome</keyword>
<comment type="caution">
    <text evidence="9">The sequence shown here is derived from an EMBL/GenBank/DDBJ whole genome shotgun (WGS) entry which is preliminary data.</text>
</comment>
<sequence length="992" mass="112336">MDISQKAKTTNICDECDLTFDTIAKLKHHRREHTTTVYVNEVPISRTENGFPCPICDKILKSVRTFETHVSAHGATFAKAAKRSREELEDGLDALSQDKQPRLSLNVEKPSSDKPVLLRTYHDAILASCDALMENEKEKQQKIVLAQLGNWEPVSLLVEDKEYNLLASNRIVKTLVEDQIIGSWHRPDASVSNDNDCNCAKGQSEDVDSNIFHLQQTSQISHYLKSEKYVELTTHVVDLLNEDWLLYPQLRYVTSSIFAGAIMIEGNTALLINCVEPYGRLKAVDAHYERRLQKDTSSFPEKAGKYGWLKIVSSSEEGGQKLKIGTRTCNLLVTSSVRIDNGSGYAPELGPFTRNFRPSEKTKTFLDSASLASGKEMLEDDECRRVDRGRFLFQLRQLRSKFHALSSYTMCRASSTFTPGMEMMPYTVWTLFDYDCGQSISSQEKIGSRLFQVLAASVVKSGRDARLKREEVETLQDSTRAEGSIKRMLGEILGLMEGADSVPIIGNEKLNKVLTGMANVVSAMFPSCEGIARSRSTAKGTMLHQTMSRLAIAPVRFAGTRRTMLSLPCQRHCLLPKSSFEIATVAKRFETTVAKHTEKKPNTDGFVRTKFHNSKHAETYNSGGKSKKAQSSDSKRGRFVAVDAEKVKKNKHLYWMPRDAYGASMGVGRILQVGTLEDAIEYTTALPSSMQKAPVWNQLLSHCAKKGKAQKAEQIWAMMRKRAVAPNERTFSHLLMVLSKSDSPELVTRAEEWFKRIEDYNIKPNLHHMNILLGIYHRKDLPDKVINTINAMKEKQLQPDRYSYTLAFYSCPKMITRNGIDEVRRLWSEIEHRLEPSGVGLSGQTSLAQKAAVIATTEEAFRPTEPFKIDSRVVCAFLSALTRTARQDNDIWLGLNAIDRLYSLRPAKVEQMMMNYKGFRDLPRGELGYEPTVEVLDGILRFCGGLGQFKLASDYYYLTLKTYRHLEPDRKIYETMSWIEREAKKTRKKRPF</sequence>
<feature type="region of interest" description="Disordered" evidence="7">
    <location>
        <begin position="616"/>
        <end position="637"/>
    </location>
</feature>
<evidence type="ECO:0000256" key="7">
    <source>
        <dbReference type="SAM" id="MobiDB-lite"/>
    </source>
</evidence>
<dbReference type="InterPro" id="IPR013087">
    <property type="entry name" value="Znf_C2H2_type"/>
</dbReference>
<comment type="subunit">
    <text evidence="4">Binds to mitochondrial small subunit 15S rRNA.</text>
</comment>
<keyword evidence="5" id="KW-0863">Zinc-finger</keyword>